<reference evidence="2" key="1">
    <citation type="submission" date="2021-06" db="EMBL/GenBank/DDBJ databases">
        <authorList>
            <person name="Kallberg Y."/>
            <person name="Tangrot J."/>
            <person name="Rosling A."/>
        </authorList>
    </citation>
    <scope>NUCLEOTIDE SEQUENCE</scope>
    <source>
        <strain evidence="2">AZ414A</strain>
    </source>
</reference>
<evidence type="ECO:0000256" key="1">
    <source>
        <dbReference type="SAM" id="MobiDB-lite"/>
    </source>
</evidence>
<dbReference type="AlphaFoldDB" id="A0A9N9BJL7"/>
<proteinExistence type="predicted"/>
<evidence type="ECO:0000313" key="3">
    <source>
        <dbReference type="Proteomes" id="UP000789706"/>
    </source>
</evidence>
<sequence length="352" mass="40481">MFKKKIKLSDQHAPNCDDSSCRGCDIGEIEVNFTSEDGKEKIKPTPVELFQIALEESSKVVEHDIGIVKRLFDLALEVNITSNKQTRHQYALCCIAFGIYLPLVDQIKKGVDILKEIVAEDADFYEGWMELGRGMFALMCMERKLKSREEEEEQHETDTDDDSEKEYNSISKNEFNNYTFGLNAFSKGLSILKLRDKTNYVKETIRAVKDLQDYGILINNIKPFDHAKTIFTKAITYLEDAYNSLEPEIINENTLSQGMWGSCLYYLSKLKSRETQETKEVLEILDLAIEKLLFTNDTESLGKNLFKEILGQAYLFKSTIENDDDQAIKAFDKGVEYLLETYNEVYINQSVE</sequence>
<keyword evidence="3" id="KW-1185">Reference proteome</keyword>
<dbReference type="EMBL" id="CAJVPK010001105">
    <property type="protein sequence ID" value="CAG8571066.1"/>
    <property type="molecule type" value="Genomic_DNA"/>
</dbReference>
<dbReference type="Proteomes" id="UP000789706">
    <property type="component" value="Unassembled WGS sequence"/>
</dbReference>
<comment type="caution">
    <text evidence="2">The sequence shown here is derived from an EMBL/GenBank/DDBJ whole genome shotgun (WGS) entry which is preliminary data.</text>
</comment>
<name>A0A9N9BJL7_9GLOM</name>
<feature type="compositionally biased region" description="Acidic residues" evidence="1">
    <location>
        <begin position="150"/>
        <end position="164"/>
    </location>
</feature>
<gene>
    <name evidence="2" type="ORF">DEBURN_LOCUS8084</name>
</gene>
<dbReference type="OrthoDB" id="5573535at2759"/>
<evidence type="ECO:0000313" key="2">
    <source>
        <dbReference type="EMBL" id="CAG8571066.1"/>
    </source>
</evidence>
<organism evidence="2 3">
    <name type="scientific">Diversispora eburnea</name>
    <dbReference type="NCBI Taxonomy" id="1213867"/>
    <lineage>
        <taxon>Eukaryota</taxon>
        <taxon>Fungi</taxon>
        <taxon>Fungi incertae sedis</taxon>
        <taxon>Mucoromycota</taxon>
        <taxon>Glomeromycotina</taxon>
        <taxon>Glomeromycetes</taxon>
        <taxon>Diversisporales</taxon>
        <taxon>Diversisporaceae</taxon>
        <taxon>Diversispora</taxon>
    </lineage>
</organism>
<accession>A0A9N9BJL7</accession>
<protein>
    <submittedName>
        <fullName evidence="2">4472_t:CDS:1</fullName>
    </submittedName>
</protein>
<feature type="region of interest" description="Disordered" evidence="1">
    <location>
        <begin position="148"/>
        <end position="167"/>
    </location>
</feature>